<keyword evidence="2" id="KW-1185">Reference proteome</keyword>
<organism evidence="1 2">
    <name type="scientific">Sporomusa ovata</name>
    <dbReference type="NCBI Taxonomy" id="2378"/>
    <lineage>
        <taxon>Bacteria</taxon>
        <taxon>Bacillati</taxon>
        <taxon>Bacillota</taxon>
        <taxon>Negativicutes</taxon>
        <taxon>Selenomonadales</taxon>
        <taxon>Sporomusaceae</taxon>
        <taxon>Sporomusa</taxon>
    </lineage>
</organism>
<proteinExistence type="predicted"/>
<protein>
    <submittedName>
        <fullName evidence="1">Uncharacterized protein</fullName>
    </submittedName>
</protein>
<evidence type="ECO:0000313" key="2">
    <source>
        <dbReference type="Proteomes" id="UP000049855"/>
    </source>
</evidence>
<dbReference type="AlphaFoldDB" id="A0A0U1L270"/>
<reference evidence="2" key="1">
    <citation type="submission" date="2015-03" db="EMBL/GenBank/DDBJ databases">
        <authorList>
            <person name="Nijsse Bart"/>
        </authorList>
    </citation>
    <scope>NUCLEOTIDE SEQUENCE [LARGE SCALE GENOMIC DNA]</scope>
</reference>
<dbReference type="Proteomes" id="UP000049855">
    <property type="component" value="Unassembled WGS sequence"/>
</dbReference>
<gene>
    <name evidence="1" type="ORF">SpAn4DRAFT_2495</name>
</gene>
<accession>A0A0U1L270</accession>
<name>A0A0U1L270_9FIRM</name>
<evidence type="ECO:0000313" key="1">
    <source>
        <dbReference type="EMBL" id="CQR73263.1"/>
    </source>
</evidence>
<sequence length="47" mass="5553">MQVTQTFACMNLKKLATWKRRRGLLPPVAQFYSQIKSLLIGFFIPYF</sequence>
<dbReference type="EMBL" id="CTRP01000012">
    <property type="protein sequence ID" value="CQR73263.1"/>
    <property type="molecule type" value="Genomic_DNA"/>
</dbReference>